<dbReference type="GO" id="GO:0043565">
    <property type="term" value="F:sequence-specific DNA binding"/>
    <property type="evidence" value="ECO:0007669"/>
    <property type="project" value="InterPro"/>
</dbReference>
<evidence type="ECO:0000256" key="2">
    <source>
        <dbReference type="ARBA" id="ARBA00023163"/>
    </source>
</evidence>
<dbReference type="GO" id="GO:0003700">
    <property type="term" value="F:DNA-binding transcription factor activity"/>
    <property type="evidence" value="ECO:0007669"/>
    <property type="project" value="InterPro"/>
</dbReference>
<dbReference type="PANTHER" id="PTHR47893">
    <property type="entry name" value="REGULATORY PROTEIN PCHR"/>
    <property type="match status" value="1"/>
</dbReference>
<reference evidence="4 5" key="1">
    <citation type="submission" date="2017-10" db="EMBL/GenBank/DDBJ databases">
        <title>Genomics of the genus Arcobacter.</title>
        <authorList>
            <person name="Perez-Cataluna A."/>
            <person name="Figueras M.J."/>
        </authorList>
    </citation>
    <scope>NUCLEOTIDE SEQUENCE [LARGE SCALE GENOMIC DNA]</scope>
    <source>
        <strain evidence="4 5">CECT 9230</strain>
    </source>
</reference>
<dbReference type="InterPro" id="IPR009057">
    <property type="entry name" value="Homeodomain-like_sf"/>
</dbReference>
<protein>
    <submittedName>
        <fullName evidence="4">AraC family transcriptional regulator</fullName>
    </submittedName>
</protein>
<evidence type="ECO:0000313" key="4">
    <source>
        <dbReference type="EMBL" id="RBQ30052.1"/>
    </source>
</evidence>
<dbReference type="InterPro" id="IPR053142">
    <property type="entry name" value="PchR_regulatory_protein"/>
</dbReference>
<dbReference type="PANTHER" id="PTHR47893:SF1">
    <property type="entry name" value="REGULATORY PROTEIN PCHR"/>
    <property type="match status" value="1"/>
</dbReference>
<dbReference type="OrthoDB" id="5342385at2"/>
<comment type="caution">
    <text evidence="4">The sequence shown here is derived from an EMBL/GenBank/DDBJ whole genome shotgun (WGS) entry which is preliminary data.</text>
</comment>
<keyword evidence="5" id="KW-1185">Reference proteome</keyword>
<evidence type="ECO:0000256" key="1">
    <source>
        <dbReference type="ARBA" id="ARBA00023015"/>
    </source>
</evidence>
<accession>A0A366MXA6</accession>
<dbReference type="SMART" id="SM00342">
    <property type="entry name" value="HTH_ARAC"/>
    <property type="match status" value="1"/>
</dbReference>
<keyword evidence="2" id="KW-0804">Transcription</keyword>
<dbReference type="Pfam" id="PF12833">
    <property type="entry name" value="HTH_18"/>
    <property type="match status" value="1"/>
</dbReference>
<sequence length="322" mass="37672">MSSNFMLNDINSFYDTSFIKNYSITFPKNSGIMMCEKNILNDDILIYKTEVSANEELSISSHSKIDSLIINIVLDGKISYIDNNLDKIETLNKNETYIKYIDDYKSTTIVDKNSFSKGLAISIKNSFLEKNLSSNKSLLEELQNHQKSTIIHKQDNQINIKLANELFHSPFYSDLHNIYIQSKVLELIYNQFSSLLDDKNKLLFDDRVKLSSEDIDALHKARDIILVNQEFYDLTTLARKVAINEFKLKYGFRQLFNTSPGQMILEQKMIYAKKLLEKSEYSIYEISHFIGYKHQTSFTNAFIKFFGVRPKDIMLKRKYYFK</sequence>
<organism evidence="4 5">
    <name type="scientific">Aliarcobacter vitoriensis</name>
    <dbReference type="NCBI Taxonomy" id="2011099"/>
    <lineage>
        <taxon>Bacteria</taxon>
        <taxon>Pseudomonadati</taxon>
        <taxon>Campylobacterota</taxon>
        <taxon>Epsilonproteobacteria</taxon>
        <taxon>Campylobacterales</taxon>
        <taxon>Arcobacteraceae</taxon>
        <taxon>Aliarcobacter</taxon>
    </lineage>
</organism>
<dbReference type="InterPro" id="IPR018060">
    <property type="entry name" value="HTH_AraC"/>
</dbReference>
<dbReference type="PROSITE" id="PS01124">
    <property type="entry name" value="HTH_ARAC_FAMILY_2"/>
    <property type="match status" value="1"/>
</dbReference>
<gene>
    <name evidence="4" type="ORF">CRU91_01880</name>
</gene>
<keyword evidence="1" id="KW-0805">Transcription regulation</keyword>
<dbReference type="Proteomes" id="UP000252669">
    <property type="component" value="Unassembled WGS sequence"/>
</dbReference>
<evidence type="ECO:0000313" key="5">
    <source>
        <dbReference type="Proteomes" id="UP000252669"/>
    </source>
</evidence>
<dbReference type="AlphaFoldDB" id="A0A366MXA6"/>
<dbReference type="RefSeq" id="WP_113892817.1">
    <property type="nucleotide sequence ID" value="NZ_JANJGA010000003.1"/>
</dbReference>
<dbReference type="Gene3D" id="1.10.10.60">
    <property type="entry name" value="Homeodomain-like"/>
    <property type="match status" value="1"/>
</dbReference>
<dbReference type="SUPFAM" id="SSF46689">
    <property type="entry name" value="Homeodomain-like"/>
    <property type="match status" value="1"/>
</dbReference>
<evidence type="ECO:0000259" key="3">
    <source>
        <dbReference type="PROSITE" id="PS01124"/>
    </source>
</evidence>
<name>A0A366MXA6_9BACT</name>
<dbReference type="EMBL" id="PDKB01000002">
    <property type="protein sequence ID" value="RBQ30052.1"/>
    <property type="molecule type" value="Genomic_DNA"/>
</dbReference>
<proteinExistence type="predicted"/>
<feature type="domain" description="HTH araC/xylS-type" evidence="3">
    <location>
        <begin position="219"/>
        <end position="316"/>
    </location>
</feature>